<name>A0A378VKA6_NEILA</name>
<evidence type="ECO:0000313" key="2">
    <source>
        <dbReference type="Proteomes" id="UP000254193"/>
    </source>
</evidence>
<protein>
    <submittedName>
        <fullName evidence="1">Uncharacterized protein</fullName>
    </submittedName>
</protein>
<organism evidence="1 2">
    <name type="scientific">Neisseria lactamica</name>
    <dbReference type="NCBI Taxonomy" id="486"/>
    <lineage>
        <taxon>Bacteria</taxon>
        <taxon>Pseudomonadati</taxon>
        <taxon>Pseudomonadota</taxon>
        <taxon>Betaproteobacteria</taxon>
        <taxon>Neisseriales</taxon>
        <taxon>Neisseriaceae</taxon>
        <taxon>Neisseria</taxon>
    </lineage>
</organism>
<keyword evidence="2" id="KW-1185">Reference proteome</keyword>
<proteinExistence type="predicted"/>
<dbReference type="AlphaFoldDB" id="A0A378VKA6"/>
<dbReference type="RefSeq" id="WP_115119294.1">
    <property type="nucleotide sequence ID" value="NZ_QQEH01000004.1"/>
</dbReference>
<evidence type="ECO:0000313" key="1">
    <source>
        <dbReference type="EMBL" id="SUA17415.1"/>
    </source>
</evidence>
<sequence length="76" mass="9005">MSKSYRKHPFSPITTVVSEKQDKRLANRKLRRIARECLKQGKEPPHHIRAISNVYDFAKDGHFRFSASRHPHLLRK</sequence>
<gene>
    <name evidence="1" type="ORF">NCTC10616_01081</name>
</gene>
<dbReference type="EMBL" id="UGRO01000002">
    <property type="protein sequence ID" value="SUA17415.1"/>
    <property type="molecule type" value="Genomic_DNA"/>
</dbReference>
<dbReference type="Proteomes" id="UP000254193">
    <property type="component" value="Unassembled WGS sequence"/>
</dbReference>
<accession>A0A378VKA6</accession>
<reference evidence="1 2" key="1">
    <citation type="submission" date="2018-06" db="EMBL/GenBank/DDBJ databases">
        <authorList>
            <consortium name="Pathogen Informatics"/>
            <person name="Doyle S."/>
        </authorList>
    </citation>
    <scope>NUCLEOTIDE SEQUENCE [LARGE SCALE GENOMIC DNA]</scope>
    <source>
        <strain evidence="1 2">NCTC10616</strain>
    </source>
</reference>